<sequence>MPVHPPRALSENELKQHLFYGAVSFFYQNFSRNLLIFIDIFVKMKV</sequence>
<name>A0A150LWA5_9BACL</name>
<organism evidence="1 2">
    <name type="scientific">Saccharococcus caldoxylosilyticus</name>
    <dbReference type="NCBI Taxonomy" id="81408"/>
    <lineage>
        <taxon>Bacteria</taxon>
        <taxon>Bacillati</taxon>
        <taxon>Bacillota</taxon>
        <taxon>Bacilli</taxon>
        <taxon>Bacillales</taxon>
        <taxon>Anoxybacillaceae</taxon>
        <taxon>Saccharococcus</taxon>
    </lineage>
</organism>
<proteinExistence type="predicted"/>
<dbReference type="EMBL" id="LQYS01000034">
    <property type="protein sequence ID" value="KYD16189.1"/>
    <property type="molecule type" value="Genomic_DNA"/>
</dbReference>
<evidence type="ECO:0000313" key="2">
    <source>
        <dbReference type="Proteomes" id="UP000075455"/>
    </source>
</evidence>
<accession>A0A150LWA5</accession>
<gene>
    <name evidence="1" type="ORF">B4119_2325</name>
</gene>
<reference evidence="1 2" key="1">
    <citation type="submission" date="2016-01" db="EMBL/GenBank/DDBJ databases">
        <title>Draft Genome Sequences of Seven Thermophilic Sporeformers Isolated from Foods.</title>
        <authorList>
            <person name="Berendsen E.M."/>
            <person name="Wells-Bennik M.H."/>
            <person name="Krawcyk A.O."/>
            <person name="De Jong A."/>
            <person name="Holsappel S."/>
            <person name="Eijlander R.T."/>
            <person name="Kuipers O.P."/>
        </authorList>
    </citation>
    <scope>NUCLEOTIDE SEQUENCE [LARGE SCALE GENOMIC DNA]</scope>
    <source>
        <strain evidence="1 2">B4119</strain>
    </source>
</reference>
<evidence type="ECO:0000313" key="1">
    <source>
        <dbReference type="EMBL" id="KYD16189.1"/>
    </source>
</evidence>
<dbReference type="AlphaFoldDB" id="A0A150LWA5"/>
<comment type="caution">
    <text evidence="1">The sequence shown here is derived from an EMBL/GenBank/DDBJ whole genome shotgun (WGS) entry which is preliminary data.</text>
</comment>
<dbReference type="Proteomes" id="UP000075455">
    <property type="component" value="Unassembled WGS sequence"/>
</dbReference>
<protein>
    <submittedName>
        <fullName evidence="1">Uncharacterized protein</fullName>
    </submittedName>
</protein>